<dbReference type="InterPro" id="IPR036407">
    <property type="entry name" value="DM_DNA-bd_sf"/>
</dbReference>
<evidence type="ECO:0000259" key="8">
    <source>
        <dbReference type="PROSITE" id="PS50809"/>
    </source>
</evidence>
<dbReference type="InterPro" id="IPR026607">
    <property type="entry name" value="DMRT"/>
</dbReference>
<evidence type="ECO:0000313" key="10">
    <source>
        <dbReference type="Proteomes" id="UP000007646"/>
    </source>
</evidence>
<dbReference type="PROSITE" id="PS40000">
    <property type="entry name" value="DM_1"/>
    <property type="match status" value="1"/>
</dbReference>
<feature type="region of interest" description="Disordered" evidence="7">
    <location>
        <begin position="125"/>
        <end position="155"/>
    </location>
</feature>
<dbReference type="PANTHER" id="PTHR12322">
    <property type="entry name" value="DOUBLESEX AND MAB-3 RELATED TRANSCRIPTION FACTOR DMRT"/>
    <property type="match status" value="1"/>
</dbReference>
<dbReference type="Ensembl" id="ENSLAFT00000034017.1">
    <property type="protein sequence ID" value="ENSLAFP00000022778.1"/>
    <property type="gene ID" value="ENSLAFG00000013860.3"/>
</dbReference>
<dbReference type="SUPFAM" id="SSF46934">
    <property type="entry name" value="UBA-like"/>
    <property type="match status" value="1"/>
</dbReference>
<dbReference type="Pfam" id="PF20624">
    <property type="entry name" value="DMRT5_DMB"/>
    <property type="match status" value="1"/>
</dbReference>
<reference evidence="9 10" key="1">
    <citation type="submission" date="2009-06" db="EMBL/GenBank/DDBJ databases">
        <title>The Genome Sequence of Loxodonta africana (African elephant).</title>
        <authorList>
            <person name="Di Palma F."/>
            <person name="Heiman D."/>
            <person name="Young S."/>
            <person name="Johnson J."/>
            <person name="Lander E.S."/>
            <person name="Lindblad-Toh K."/>
        </authorList>
    </citation>
    <scope>NUCLEOTIDE SEQUENCE [LARGE SCALE GENOMIC DNA]</scope>
    <source>
        <strain evidence="9 10">Isolate ISIS603380</strain>
    </source>
</reference>
<dbReference type="GeneTree" id="ENSGT00940000160640"/>
<evidence type="ECO:0000256" key="3">
    <source>
        <dbReference type="ARBA" id="ARBA00022833"/>
    </source>
</evidence>
<evidence type="ECO:0000256" key="7">
    <source>
        <dbReference type="SAM" id="MobiDB-lite"/>
    </source>
</evidence>
<gene>
    <name evidence="9" type="primary">DMRTA1</name>
</gene>
<dbReference type="InterPro" id="IPR001275">
    <property type="entry name" value="DM_DNA-bd"/>
</dbReference>
<evidence type="ECO:0000256" key="5">
    <source>
        <dbReference type="ARBA" id="ARBA00023242"/>
    </source>
</evidence>
<dbReference type="GO" id="GO:0000981">
    <property type="term" value="F:DNA-binding transcription factor activity, RNA polymerase II-specific"/>
    <property type="evidence" value="ECO:0007669"/>
    <property type="project" value="TreeGrafter"/>
</dbReference>
<feature type="region of interest" description="Disordered" evidence="7">
    <location>
        <begin position="1"/>
        <end position="25"/>
    </location>
</feature>
<dbReference type="GO" id="GO:0000978">
    <property type="term" value="F:RNA polymerase II cis-regulatory region sequence-specific DNA binding"/>
    <property type="evidence" value="ECO:0007669"/>
    <property type="project" value="TreeGrafter"/>
</dbReference>
<comment type="subcellular location">
    <subcellularLocation>
        <location evidence="6">Nucleus</location>
    </subcellularLocation>
</comment>
<reference evidence="9" key="2">
    <citation type="submission" date="2025-08" db="UniProtKB">
        <authorList>
            <consortium name="Ensembl"/>
        </authorList>
    </citation>
    <scope>IDENTIFICATION</scope>
    <source>
        <strain evidence="9">Isolate ISIS603380</strain>
    </source>
</reference>
<dbReference type="InterPro" id="IPR046472">
    <property type="entry name" value="DMRT5_1_DMB_dom"/>
</dbReference>
<feature type="compositionally biased region" description="Low complexity" evidence="7">
    <location>
        <begin position="268"/>
        <end position="281"/>
    </location>
</feature>
<dbReference type="InterPro" id="IPR005173">
    <property type="entry name" value="DMA"/>
</dbReference>
<feature type="compositionally biased region" description="Polar residues" evidence="7">
    <location>
        <begin position="217"/>
        <end position="229"/>
    </location>
</feature>
<evidence type="ECO:0000256" key="2">
    <source>
        <dbReference type="ARBA" id="ARBA00022723"/>
    </source>
</evidence>
<dbReference type="InterPro" id="IPR009060">
    <property type="entry name" value="UBA-like_sf"/>
</dbReference>
<evidence type="ECO:0000256" key="6">
    <source>
        <dbReference type="PROSITE-ProRule" id="PRU00070"/>
    </source>
</evidence>
<organism evidence="9 10">
    <name type="scientific">Loxodonta africana</name>
    <name type="common">African elephant</name>
    <dbReference type="NCBI Taxonomy" id="9785"/>
    <lineage>
        <taxon>Eukaryota</taxon>
        <taxon>Metazoa</taxon>
        <taxon>Chordata</taxon>
        <taxon>Craniata</taxon>
        <taxon>Vertebrata</taxon>
        <taxon>Euteleostomi</taxon>
        <taxon>Mammalia</taxon>
        <taxon>Eutheria</taxon>
        <taxon>Afrotheria</taxon>
        <taxon>Proboscidea</taxon>
        <taxon>Elephantidae</taxon>
        <taxon>Loxodonta</taxon>
    </lineage>
</organism>
<feature type="region of interest" description="Disordered" evidence="7">
    <location>
        <begin position="181"/>
        <end position="300"/>
    </location>
</feature>
<evidence type="ECO:0000256" key="4">
    <source>
        <dbReference type="ARBA" id="ARBA00023125"/>
    </source>
</evidence>
<keyword evidence="2 6" id="KW-0479">Metal-binding</keyword>
<dbReference type="GO" id="GO:0005634">
    <property type="term" value="C:nucleus"/>
    <property type="evidence" value="ECO:0007669"/>
    <property type="project" value="UniProtKB-SubCell"/>
</dbReference>
<dbReference type="SUPFAM" id="SSF82927">
    <property type="entry name" value="Cysteine-rich DNA binding domain, (DM domain)"/>
    <property type="match status" value="1"/>
</dbReference>
<accession>G3U4M0</accession>
<sequence>RPTPAGPGTGGGCPSAPVPSVTGVPGDACSSSFPPAAEPLSASGACPPAPGLERGMVAVGCGYPRTPKCARCRNHGVVSALKGHKRFCRWRDCACAKCTLIAERQRVMAAQVALRRQQAQEESEARGLQRLLYSGPAGPGTRTSREGGGSEDPQAAGVPAVVAALGLGALRQASGLATPAFDVFQPDYPGEKQGSDRIRPRKGKPGQASGQEAAASKSHQLSLGSSPKSNGVLGKQNIRSSSSENTNKEDNTLSPHPGEQSGGDESPRSLSSSEVESGNESEWTKDFTAPRSHLPTVSSRQRDPLDILTKIFPSYRHSRLKGILQSCKGDVVQAIEQVLNGKEHKSDTRELASSGGSGPTAFQRAPNFNLAGIGFGALGNKSAFSPLQTTSASRGGDSHLYSLSPRLGISPLRVAYSSPGRGLSGFMSPYLTSGLVPALPFRPPLDYSFSGMLRDSSYLPSKDSVMGGGLY</sequence>
<dbReference type="FunFam" id="4.10.1040.10:FF:000001">
    <property type="entry name" value="doublesex- and mab-3-related transcription factor 1"/>
    <property type="match status" value="1"/>
</dbReference>
<feature type="DNA-binding region" description="DM" evidence="6">
    <location>
        <begin position="69"/>
        <end position="116"/>
    </location>
</feature>
<keyword evidence="3 6" id="KW-0862">Zinc</keyword>
<dbReference type="CDD" id="cd14417">
    <property type="entry name" value="CUE_DMA_DMRTA1"/>
    <property type="match status" value="1"/>
</dbReference>
<evidence type="ECO:0000313" key="9">
    <source>
        <dbReference type="Ensembl" id="ENSLAFP00000022778.1"/>
    </source>
</evidence>
<dbReference type="PROSITE" id="PS50809">
    <property type="entry name" value="DM_2"/>
    <property type="match status" value="1"/>
</dbReference>
<feature type="domain" description="DM" evidence="8">
    <location>
        <begin position="69"/>
        <end position="116"/>
    </location>
</feature>
<proteinExistence type="inferred from homology"/>
<evidence type="ECO:0000256" key="1">
    <source>
        <dbReference type="ARBA" id="ARBA00006834"/>
    </source>
</evidence>
<dbReference type="PANTHER" id="PTHR12322:SF71">
    <property type="entry name" value="DOUBLESEX- AND MAB-3-RELATED TRANSCRIPTION FACTOR A1"/>
    <property type="match status" value="1"/>
</dbReference>
<dbReference type="Proteomes" id="UP000007646">
    <property type="component" value="Unassembled WGS sequence"/>
</dbReference>
<dbReference type="Pfam" id="PF00751">
    <property type="entry name" value="DM"/>
    <property type="match status" value="1"/>
</dbReference>
<dbReference type="SMART" id="SM00301">
    <property type="entry name" value="DM"/>
    <property type="match status" value="1"/>
</dbReference>
<feature type="compositionally biased region" description="Basic and acidic residues" evidence="7">
    <location>
        <begin position="189"/>
        <end position="198"/>
    </location>
</feature>
<reference evidence="9" key="3">
    <citation type="submission" date="2025-09" db="UniProtKB">
        <authorList>
            <consortium name="Ensembl"/>
        </authorList>
    </citation>
    <scope>IDENTIFICATION</scope>
    <source>
        <strain evidence="9">Isolate ISIS603380</strain>
    </source>
</reference>
<keyword evidence="5 6" id="KW-0539">Nucleus</keyword>
<dbReference type="Pfam" id="PF03474">
    <property type="entry name" value="DMA"/>
    <property type="match status" value="1"/>
</dbReference>
<name>G3U4M0_LOXAF</name>
<dbReference type="GO" id="GO:0046872">
    <property type="term" value="F:metal ion binding"/>
    <property type="evidence" value="ECO:0007669"/>
    <property type="project" value="UniProtKB-KW"/>
</dbReference>
<protein>
    <submittedName>
        <fullName evidence="9">DMRT like family A1</fullName>
    </submittedName>
</protein>
<dbReference type="GO" id="GO:0007548">
    <property type="term" value="P:sex differentiation"/>
    <property type="evidence" value="ECO:0007669"/>
    <property type="project" value="TreeGrafter"/>
</dbReference>
<comment type="similarity">
    <text evidence="1">Belongs to the DMRT family.</text>
</comment>
<dbReference type="AlphaFoldDB" id="G3U4M0"/>
<keyword evidence="10" id="KW-1185">Reference proteome</keyword>
<keyword evidence="4 6" id="KW-0238">DNA-binding</keyword>
<dbReference type="Gene3D" id="4.10.1040.10">
    <property type="entry name" value="DM DNA-binding domain"/>
    <property type="match status" value="1"/>
</dbReference>